<evidence type="ECO:0000313" key="2">
    <source>
        <dbReference type="EMBL" id="CDO59264.1"/>
    </source>
</evidence>
<dbReference type="AlphaFoldDB" id="X5MEK3"/>
<gene>
    <name evidence="2" type="ORF">BN1012_Phect1050</name>
</gene>
<dbReference type="GO" id="GO:0005886">
    <property type="term" value="C:plasma membrane"/>
    <property type="evidence" value="ECO:0007669"/>
    <property type="project" value="TreeGrafter"/>
</dbReference>
<accession>X5MEK3</accession>
<evidence type="ECO:0000259" key="1">
    <source>
        <dbReference type="Pfam" id="PF02698"/>
    </source>
</evidence>
<dbReference type="InterPro" id="IPR014729">
    <property type="entry name" value="Rossmann-like_a/b/a_fold"/>
</dbReference>
<dbReference type="PANTHER" id="PTHR30336:SF4">
    <property type="entry name" value="ENVELOPE BIOGENESIS FACTOR ELYC"/>
    <property type="match status" value="1"/>
</dbReference>
<dbReference type="PANTHER" id="PTHR30336">
    <property type="entry name" value="INNER MEMBRANE PROTEIN, PROBABLE PERMEASE"/>
    <property type="match status" value="1"/>
</dbReference>
<dbReference type="InterPro" id="IPR003848">
    <property type="entry name" value="DUF218"/>
</dbReference>
<dbReference type="KEGG" id="pect:BN1012_Phect1050"/>
<proteinExistence type="predicted"/>
<dbReference type="Pfam" id="PF02698">
    <property type="entry name" value="DUF218"/>
    <property type="match status" value="1"/>
</dbReference>
<dbReference type="EMBL" id="HG966617">
    <property type="protein sequence ID" value="CDO59264.1"/>
    <property type="molecule type" value="Genomic_DNA"/>
</dbReference>
<evidence type="ECO:0000313" key="3">
    <source>
        <dbReference type="Proteomes" id="UP000032160"/>
    </source>
</evidence>
<dbReference type="GO" id="GO:0043164">
    <property type="term" value="P:Gram-negative-bacterium-type cell wall biogenesis"/>
    <property type="evidence" value="ECO:0007669"/>
    <property type="project" value="TreeGrafter"/>
</dbReference>
<protein>
    <recommendedName>
        <fullName evidence="1">DUF218 domain-containing protein</fullName>
    </recommendedName>
</protein>
<dbReference type="Gene3D" id="3.40.50.620">
    <property type="entry name" value="HUPs"/>
    <property type="match status" value="1"/>
</dbReference>
<dbReference type="HOGENOM" id="CLU_080658_0_0_5"/>
<organism evidence="2 3">
    <name type="scientific">Candidatus Phaeomarinibacter ectocarpi</name>
    <dbReference type="NCBI Taxonomy" id="1458461"/>
    <lineage>
        <taxon>Bacteria</taxon>
        <taxon>Pseudomonadati</taxon>
        <taxon>Pseudomonadota</taxon>
        <taxon>Alphaproteobacteria</taxon>
        <taxon>Hyphomicrobiales</taxon>
        <taxon>Parvibaculaceae</taxon>
        <taxon>Candidatus Phaeomarinibacter</taxon>
    </lineage>
</organism>
<dbReference type="InterPro" id="IPR051599">
    <property type="entry name" value="Cell_Envelope_Assoc"/>
</dbReference>
<dbReference type="CDD" id="cd06259">
    <property type="entry name" value="YdcF-like"/>
    <property type="match status" value="1"/>
</dbReference>
<keyword evidence="3" id="KW-1185">Reference proteome</keyword>
<name>X5MEK3_9HYPH</name>
<reference evidence="2 3" key="1">
    <citation type="journal article" date="2014" name="Front. Genet.">
        <title>Genome and metabolic network of "Candidatus Phaeomarinobacter ectocarpi" Ec32, a new candidate genus of Alphaproteobacteria frequently associated with brown algae.</title>
        <authorList>
            <person name="Dittami S.M."/>
            <person name="Barbeyron T."/>
            <person name="Boyen C."/>
            <person name="Cambefort J."/>
            <person name="Collet G."/>
            <person name="Delage L."/>
            <person name="Gobet A."/>
            <person name="Groisillier A."/>
            <person name="Leblanc C."/>
            <person name="Michel G."/>
            <person name="Scornet D."/>
            <person name="Siegel A."/>
            <person name="Tapia J.E."/>
            <person name="Tonon T."/>
        </authorList>
    </citation>
    <scope>NUCLEOTIDE SEQUENCE [LARGE SCALE GENOMIC DNA]</scope>
    <source>
        <strain evidence="2 3">Ec32</strain>
    </source>
</reference>
<dbReference type="GO" id="GO:0000270">
    <property type="term" value="P:peptidoglycan metabolic process"/>
    <property type="evidence" value="ECO:0007669"/>
    <property type="project" value="TreeGrafter"/>
</dbReference>
<feature type="domain" description="DUF218" evidence="1">
    <location>
        <begin position="37"/>
        <end position="176"/>
    </location>
</feature>
<sequence>MLVATLFLVAVGGFLQFVVEIPEPAEQSATAPPLDVDAIVVLTGGRDRIQTAMQLLESGTGSRLLISGVNTDITREDLAAQFGGPNTRFDCCVDLGFRARTTMGNADETKRWVGEKNYASIAVVTSNYHMPRSLLLLRTEMPDVTLVPVVVASNSSESDQLFGNVRVARLLVSEYAKYVITLLRTRFG</sequence>
<dbReference type="Proteomes" id="UP000032160">
    <property type="component" value="Chromosome I"/>
</dbReference>
<dbReference type="STRING" id="1458461.BN1012_Phect1050"/>